<evidence type="ECO:0000313" key="2">
    <source>
        <dbReference type="Proteomes" id="UP001056120"/>
    </source>
</evidence>
<organism evidence="1 2">
    <name type="scientific">Smallanthus sonchifolius</name>
    <dbReference type="NCBI Taxonomy" id="185202"/>
    <lineage>
        <taxon>Eukaryota</taxon>
        <taxon>Viridiplantae</taxon>
        <taxon>Streptophyta</taxon>
        <taxon>Embryophyta</taxon>
        <taxon>Tracheophyta</taxon>
        <taxon>Spermatophyta</taxon>
        <taxon>Magnoliopsida</taxon>
        <taxon>eudicotyledons</taxon>
        <taxon>Gunneridae</taxon>
        <taxon>Pentapetalae</taxon>
        <taxon>asterids</taxon>
        <taxon>campanulids</taxon>
        <taxon>Asterales</taxon>
        <taxon>Asteraceae</taxon>
        <taxon>Asteroideae</taxon>
        <taxon>Heliantheae alliance</taxon>
        <taxon>Millerieae</taxon>
        <taxon>Smallanthus</taxon>
    </lineage>
</organism>
<protein>
    <submittedName>
        <fullName evidence="1">Uncharacterized protein</fullName>
    </submittedName>
</protein>
<comment type="caution">
    <text evidence="1">The sequence shown here is derived from an EMBL/GenBank/DDBJ whole genome shotgun (WGS) entry which is preliminary data.</text>
</comment>
<reference evidence="1 2" key="2">
    <citation type="journal article" date="2022" name="Mol. Ecol. Resour.">
        <title>The genomes of chicory, endive, great burdock and yacon provide insights into Asteraceae paleo-polyploidization history and plant inulin production.</title>
        <authorList>
            <person name="Fan W."/>
            <person name="Wang S."/>
            <person name="Wang H."/>
            <person name="Wang A."/>
            <person name="Jiang F."/>
            <person name="Liu H."/>
            <person name="Zhao H."/>
            <person name="Xu D."/>
            <person name="Zhang Y."/>
        </authorList>
    </citation>
    <scope>NUCLEOTIDE SEQUENCE [LARGE SCALE GENOMIC DNA]</scope>
    <source>
        <strain evidence="2">cv. Yunnan</strain>
        <tissue evidence="1">Leaves</tissue>
    </source>
</reference>
<name>A0ACB9DAF3_9ASTR</name>
<dbReference type="Proteomes" id="UP001056120">
    <property type="component" value="Linkage Group LG20"/>
</dbReference>
<gene>
    <name evidence="1" type="ORF">L1987_61159</name>
</gene>
<accession>A0ACB9DAF3</accession>
<reference evidence="2" key="1">
    <citation type="journal article" date="2022" name="Mol. Ecol. Resour.">
        <title>The genomes of chicory, endive, great burdock and yacon provide insights into Asteraceae palaeo-polyploidization history and plant inulin production.</title>
        <authorList>
            <person name="Fan W."/>
            <person name="Wang S."/>
            <person name="Wang H."/>
            <person name="Wang A."/>
            <person name="Jiang F."/>
            <person name="Liu H."/>
            <person name="Zhao H."/>
            <person name="Xu D."/>
            <person name="Zhang Y."/>
        </authorList>
    </citation>
    <scope>NUCLEOTIDE SEQUENCE [LARGE SCALE GENOMIC DNA]</scope>
    <source>
        <strain evidence="2">cv. Yunnan</strain>
    </source>
</reference>
<evidence type="ECO:0000313" key="1">
    <source>
        <dbReference type="EMBL" id="KAI3743450.1"/>
    </source>
</evidence>
<sequence length="91" mass="10195">MDIQDAYSSAMNKLVHELEEITEQVQDVEDLLSGKPLIASGRFKGKFPDIVKARGFLVDLSTHVIDVKVMKVKDMCLEMVNIITCTCLKIP</sequence>
<proteinExistence type="predicted"/>
<keyword evidence="2" id="KW-1185">Reference proteome</keyword>
<dbReference type="EMBL" id="CM042037">
    <property type="protein sequence ID" value="KAI3743450.1"/>
    <property type="molecule type" value="Genomic_DNA"/>
</dbReference>